<dbReference type="Pfam" id="PF01580">
    <property type="entry name" value="FtsK_SpoIIIE"/>
    <property type="match status" value="1"/>
</dbReference>
<evidence type="ECO:0000259" key="3">
    <source>
        <dbReference type="PROSITE" id="PS50901"/>
    </source>
</evidence>
<accession>A0A6N3B0N7</accession>
<feature type="transmembrane region" description="Helical" evidence="2">
    <location>
        <begin position="9"/>
        <end position="30"/>
    </location>
</feature>
<dbReference type="PROSITE" id="PS50901">
    <property type="entry name" value="FTSK"/>
    <property type="match status" value="1"/>
</dbReference>
<dbReference type="InterPro" id="IPR027417">
    <property type="entry name" value="P-loop_NTPase"/>
</dbReference>
<keyword evidence="1" id="KW-0067">ATP-binding</keyword>
<reference evidence="4" key="1">
    <citation type="submission" date="2019-11" db="EMBL/GenBank/DDBJ databases">
        <authorList>
            <person name="Feng L."/>
        </authorList>
    </citation>
    <scope>NUCLEOTIDE SEQUENCE</scope>
    <source>
        <strain evidence="4">FplautiiLFYP42</strain>
    </source>
</reference>
<evidence type="ECO:0000313" key="4">
    <source>
        <dbReference type="EMBL" id="VYT96307.1"/>
    </source>
</evidence>
<feature type="binding site" evidence="1">
    <location>
        <begin position="150"/>
        <end position="157"/>
    </location>
    <ligand>
        <name>ATP</name>
        <dbReference type="ChEBI" id="CHEBI:30616"/>
    </ligand>
</feature>
<dbReference type="AlphaFoldDB" id="A0A6N3B0N7"/>
<keyword evidence="2" id="KW-0812">Transmembrane</keyword>
<evidence type="ECO:0000256" key="1">
    <source>
        <dbReference type="PROSITE-ProRule" id="PRU00289"/>
    </source>
</evidence>
<keyword evidence="2" id="KW-1133">Transmembrane helix</keyword>
<sequence>MKSFTSPEFIIAMVALALVFTAIVCLVQMIRTPPLLKRRFDRAVRRCGLRNAQGEYPVLVSVKRDREKAHGLILKVRNKGVAVPDFDRQYDRLKTSLNGIIYCMEYSRNTNFTLLFFLPQKYVRPVLLTPDDEAVGRMDITHFINMLVIGATGTGKTVAIKILMAKILKFIPNAKLWLLDFKKFDFRDFAGLPRYYGFSDCVQGLRDFYTAFKRQQELGIAGEPHYLVIDEWGSFIASLDKKEAEEMKRLLSELLMLGRAYQFFPIVGIQRPDASYFSSARDNFQCCLALGNLSPEGRRMVFPDSTAGRIMECKKREGHLYIDGMGLEKVRIADIADIDALDAIIREAMSR</sequence>
<keyword evidence="2" id="KW-0472">Membrane</keyword>
<dbReference type="Gene3D" id="3.40.50.300">
    <property type="entry name" value="P-loop containing nucleotide triphosphate hydrolases"/>
    <property type="match status" value="1"/>
</dbReference>
<dbReference type="GO" id="GO:0003677">
    <property type="term" value="F:DNA binding"/>
    <property type="evidence" value="ECO:0007669"/>
    <property type="project" value="InterPro"/>
</dbReference>
<dbReference type="RefSeq" id="WP_156621173.1">
    <property type="nucleotide sequence ID" value="NZ_CACRUB010000020.1"/>
</dbReference>
<dbReference type="GO" id="GO:0005524">
    <property type="term" value="F:ATP binding"/>
    <property type="evidence" value="ECO:0007669"/>
    <property type="project" value="UniProtKB-UniRule"/>
</dbReference>
<dbReference type="SUPFAM" id="SSF52540">
    <property type="entry name" value="P-loop containing nucleoside triphosphate hydrolases"/>
    <property type="match status" value="1"/>
</dbReference>
<dbReference type="InterPro" id="IPR002543">
    <property type="entry name" value="FtsK_dom"/>
</dbReference>
<feature type="domain" description="FtsK" evidence="3">
    <location>
        <begin position="123"/>
        <end position="299"/>
    </location>
</feature>
<dbReference type="EMBL" id="CACRUB010000020">
    <property type="protein sequence ID" value="VYT96307.1"/>
    <property type="molecule type" value="Genomic_DNA"/>
</dbReference>
<protein>
    <submittedName>
        <fullName evidence="4">FtsK/SpoIIIE family protein</fullName>
    </submittedName>
</protein>
<keyword evidence="1" id="KW-0547">Nucleotide-binding</keyword>
<organism evidence="4">
    <name type="scientific">Flavonifractor plautii</name>
    <name type="common">Fusobacterium plautii</name>
    <dbReference type="NCBI Taxonomy" id="292800"/>
    <lineage>
        <taxon>Bacteria</taxon>
        <taxon>Bacillati</taxon>
        <taxon>Bacillota</taxon>
        <taxon>Clostridia</taxon>
        <taxon>Eubacteriales</taxon>
        <taxon>Oscillospiraceae</taxon>
        <taxon>Flavonifractor</taxon>
    </lineage>
</organism>
<gene>
    <name evidence="4" type="ORF">FPLFYP42_00981</name>
</gene>
<evidence type="ECO:0000256" key="2">
    <source>
        <dbReference type="SAM" id="Phobius"/>
    </source>
</evidence>
<proteinExistence type="predicted"/>
<name>A0A6N3B0N7_FLAPL</name>